<proteinExistence type="predicted"/>
<evidence type="ECO:0000313" key="2">
    <source>
        <dbReference type="EMBL" id="MDQ9127438.1"/>
    </source>
</evidence>
<dbReference type="AlphaFoldDB" id="A0AAJ1YC85"/>
<sequence length="207" mass="23432">MNSITWYGPLNDHYSRQILKTIKCAAECYPRLLALRVDLRLPGQGIPARTDSACISRFFDALNAKLKADAARKKKEGKRVHPCTVRYMWAREFNQDGKKKHYHVALLLNKDAYAFLGDFNKEEGTLAAMITQAWTSALGVAYPEFQSLPHFPKNPCYFLDKKNPHDGKKLTALIERVAYLAKETSKISKDGERNFGTSLNRTGFSGD</sequence>
<organism evidence="2 3">
    <name type="scientific">Serratia fonticola</name>
    <dbReference type="NCBI Taxonomy" id="47917"/>
    <lineage>
        <taxon>Bacteria</taxon>
        <taxon>Pseudomonadati</taxon>
        <taxon>Pseudomonadota</taxon>
        <taxon>Gammaproteobacteria</taxon>
        <taxon>Enterobacterales</taxon>
        <taxon>Yersiniaceae</taxon>
        <taxon>Serratia</taxon>
    </lineage>
</organism>
<comment type="caution">
    <text evidence="2">The sequence shown here is derived from an EMBL/GenBank/DDBJ whole genome shotgun (WGS) entry which is preliminary data.</text>
</comment>
<accession>A0AAJ1YC85</accession>
<dbReference type="EMBL" id="JAVIGA010000013">
    <property type="protein sequence ID" value="MDQ9127438.1"/>
    <property type="molecule type" value="Genomic_DNA"/>
</dbReference>
<dbReference type="InterPro" id="IPR057271">
    <property type="entry name" value="YagK_YfjJ_C"/>
</dbReference>
<name>A0AAJ1YC85_SERFO</name>
<dbReference type="RefSeq" id="WP_309047628.1">
    <property type="nucleotide sequence ID" value="NZ_JAVIGA010000013.1"/>
</dbReference>
<dbReference type="Pfam" id="PF11726">
    <property type="entry name" value="YagK_YfjJ_C"/>
    <property type="match status" value="1"/>
</dbReference>
<feature type="domain" description="YagK/YfjJ C-terminal" evidence="1">
    <location>
        <begin position="28"/>
        <end position="198"/>
    </location>
</feature>
<evidence type="ECO:0000259" key="1">
    <source>
        <dbReference type="Pfam" id="PF11726"/>
    </source>
</evidence>
<dbReference type="Proteomes" id="UP001224622">
    <property type="component" value="Unassembled WGS sequence"/>
</dbReference>
<gene>
    <name evidence="2" type="ORF">RDT67_13475</name>
</gene>
<evidence type="ECO:0000313" key="3">
    <source>
        <dbReference type="Proteomes" id="UP001224622"/>
    </source>
</evidence>
<reference evidence="2" key="1">
    <citation type="submission" date="2023-08" db="EMBL/GenBank/DDBJ databases">
        <title>The Comparative Genomic Analysis of Yersiniaceae from Polar Regions.</title>
        <authorList>
            <person name="Goncharov A."/>
            <person name="Aslanov B."/>
            <person name="Kolodzhieva V."/>
            <person name="Azarov D."/>
            <person name="Mochov A."/>
            <person name="Lebedeva E."/>
        </authorList>
    </citation>
    <scope>NUCLEOTIDE SEQUENCE</scope>
    <source>
        <strain evidence="2">Vf</strain>
    </source>
</reference>
<protein>
    <submittedName>
        <fullName evidence="2">Inovirus Gp2 family protein</fullName>
    </submittedName>
</protein>